<sequence length="233" mass="26699">MKNTAGLNKKYNEIIKQGLVDYYKNRSLYHREIDLEPLSIQIEAFTWKSASYRIDIFHRSALSFIPYNSSFSWAHRMWMSESGSIIKSEPVYEISNPKNADKQKTPPAENSGFFPGNSHYHKELDFIDHALKKAGAVYRFETNSNNTKSLSIDVSAGYTSLKEYSASIIENADSFTIRLDIQQTDYQYIAPFDLLNKPGDFNDVCLFFIFDIDKSDGQLSGITFEKYTPPSLC</sequence>
<protein>
    <submittedName>
        <fullName evidence="1">Uncharacterized protein</fullName>
    </submittedName>
</protein>
<accession>A0A3B0XYX0</accession>
<gene>
    <name evidence="1" type="ORF">MNBD_GAMMA09-1660</name>
</gene>
<proteinExistence type="predicted"/>
<dbReference type="AlphaFoldDB" id="A0A3B0XYX0"/>
<organism evidence="1">
    <name type="scientific">hydrothermal vent metagenome</name>
    <dbReference type="NCBI Taxonomy" id="652676"/>
    <lineage>
        <taxon>unclassified sequences</taxon>
        <taxon>metagenomes</taxon>
        <taxon>ecological metagenomes</taxon>
    </lineage>
</organism>
<reference evidence="1" key="1">
    <citation type="submission" date="2018-06" db="EMBL/GenBank/DDBJ databases">
        <authorList>
            <person name="Zhirakovskaya E."/>
        </authorList>
    </citation>
    <scope>NUCLEOTIDE SEQUENCE</scope>
</reference>
<evidence type="ECO:0000313" key="1">
    <source>
        <dbReference type="EMBL" id="VAW69333.1"/>
    </source>
</evidence>
<dbReference type="EMBL" id="UOFI01000151">
    <property type="protein sequence ID" value="VAW69333.1"/>
    <property type="molecule type" value="Genomic_DNA"/>
</dbReference>
<name>A0A3B0XYX0_9ZZZZ</name>